<sequence>MTDYAAARFHMVEGQIRPNKVTDHRLVEAMSELPREQFVPESVRGIAYVDDDLPIGKGRFVMEPMVFARMLQEAGVGETETVLDVGCAGGYSTAVLARLGASVVGLDSDPDLVARASAALSATGIANAAVVAGDMTGGHAAKAPYDVIVVEGTVAHIPDALLDQLAEGGRLVAPVLNDNGVGSVRLYQRIGGVVSHRILFEAHPRTLPGFEPKPAFVF</sequence>
<dbReference type="InterPro" id="IPR029063">
    <property type="entry name" value="SAM-dependent_MTases_sf"/>
</dbReference>
<evidence type="ECO:0000256" key="1">
    <source>
        <dbReference type="ARBA" id="ARBA00005369"/>
    </source>
</evidence>
<dbReference type="AlphaFoldDB" id="A0A2S2CRL0"/>
<evidence type="ECO:0000313" key="5">
    <source>
        <dbReference type="Proteomes" id="UP000245629"/>
    </source>
</evidence>
<keyword evidence="4" id="KW-0489">Methyltransferase</keyword>
<dbReference type="GO" id="GO:0005737">
    <property type="term" value="C:cytoplasm"/>
    <property type="evidence" value="ECO:0007669"/>
    <property type="project" value="TreeGrafter"/>
</dbReference>
<dbReference type="GO" id="GO:0004719">
    <property type="term" value="F:protein-L-isoaspartate (D-aspartate) O-methyltransferase activity"/>
    <property type="evidence" value="ECO:0007669"/>
    <property type="project" value="InterPro"/>
</dbReference>
<dbReference type="PANTHER" id="PTHR11579">
    <property type="entry name" value="PROTEIN-L-ISOASPARTATE O-METHYLTRANSFERASE"/>
    <property type="match status" value="1"/>
</dbReference>
<dbReference type="CDD" id="cd02440">
    <property type="entry name" value="AdoMet_MTases"/>
    <property type="match status" value="1"/>
</dbReference>
<comment type="similarity">
    <text evidence="1">Belongs to the methyltransferase superfamily. L-isoaspartyl/D-aspartyl protein methyltransferase family.</text>
</comment>
<organism evidence="4 5">
    <name type="scientific">Azospirillum thermophilum</name>
    <dbReference type="NCBI Taxonomy" id="2202148"/>
    <lineage>
        <taxon>Bacteria</taxon>
        <taxon>Pseudomonadati</taxon>
        <taxon>Pseudomonadota</taxon>
        <taxon>Alphaproteobacteria</taxon>
        <taxon>Rhodospirillales</taxon>
        <taxon>Azospirillaceae</taxon>
        <taxon>Azospirillum</taxon>
    </lineage>
</organism>
<reference evidence="5" key="1">
    <citation type="submission" date="2018-05" db="EMBL/GenBank/DDBJ databases">
        <title>Azospirillum thermophila sp. nov., a novel isolated from hot spring.</title>
        <authorList>
            <person name="Zhao Z."/>
        </authorList>
    </citation>
    <scope>NUCLEOTIDE SEQUENCE [LARGE SCALE GENOMIC DNA]</scope>
    <source>
        <strain evidence="5">CFH 70021</strain>
    </source>
</reference>
<keyword evidence="4" id="KW-0808">Transferase</keyword>
<dbReference type="GO" id="GO:0032259">
    <property type="term" value="P:methylation"/>
    <property type="evidence" value="ECO:0007669"/>
    <property type="project" value="UniProtKB-KW"/>
</dbReference>
<dbReference type="KEGG" id="azz:DEW08_12910"/>
<evidence type="ECO:0000313" key="4">
    <source>
        <dbReference type="EMBL" id="AWK87010.1"/>
    </source>
</evidence>
<name>A0A2S2CRL0_9PROT</name>
<dbReference type="Proteomes" id="UP000245629">
    <property type="component" value="Chromosome 2"/>
</dbReference>
<dbReference type="Gene3D" id="3.40.50.150">
    <property type="entry name" value="Vaccinia Virus protein VP39"/>
    <property type="match status" value="1"/>
</dbReference>
<dbReference type="Pfam" id="PF01135">
    <property type="entry name" value="PCMT"/>
    <property type="match status" value="1"/>
</dbReference>
<evidence type="ECO:0000256" key="3">
    <source>
        <dbReference type="ARBA" id="ARBA00030757"/>
    </source>
</evidence>
<dbReference type="RefSeq" id="WP_109327702.1">
    <property type="nucleotide sequence ID" value="NZ_CP029353.1"/>
</dbReference>
<dbReference type="OrthoDB" id="9798496at2"/>
<dbReference type="SUPFAM" id="SSF53335">
    <property type="entry name" value="S-adenosyl-L-methionine-dependent methyltransferases"/>
    <property type="match status" value="1"/>
</dbReference>
<keyword evidence="5" id="KW-1185">Reference proteome</keyword>
<protein>
    <recommendedName>
        <fullName evidence="2">Protein-L-isoaspartate O-methyltransferase</fullName>
    </recommendedName>
    <alternativeName>
        <fullName evidence="3">Protein L-isoaspartyl methyltransferase</fullName>
    </alternativeName>
</protein>
<accession>A0A2S2CRL0</accession>
<gene>
    <name evidence="4" type="ORF">DEW08_12910</name>
</gene>
<dbReference type="EMBL" id="CP029353">
    <property type="protein sequence ID" value="AWK87010.1"/>
    <property type="molecule type" value="Genomic_DNA"/>
</dbReference>
<evidence type="ECO:0000256" key="2">
    <source>
        <dbReference type="ARBA" id="ARBA00013346"/>
    </source>
</evidence>
<dbReference type="PANTHER" id="PTHR11579:SF18">
    <property type="entry name" value="PROTEIN-L-ISOASPARTATE O-METHYLTRANSFERASE"/>
    <property type="match status" value="1"/>
</dbReference>
<proteinExistence type="inferred from homology"/>
<dbReference type="InterPro" id="IPR000682">
    <property type="entry name" value="PCMT"/>
</dbReference>